<proteinExistence type="predicted"/>
<organism evidence="1">
    <name type="scientific">Anguilla anguilla</name>
    <name type="common">European freshwater eel</name>
    <name type="synonym">Muraena anguilla</name>
    <dbReference type="NCBI Taxonomy" id="7936"/>
    <lineage>
        <taxon>Eukaryota</taxon>
        <taxon>Metazoa</taxon>
        <taxon>Chordata</taxon>
        <taxon>Craniata</taxon>
        <taxon>Vertebrata</taxon>
        <taxon>Euteleostomi</taxon>
        <taxon>Actinopterygii</taxon>
        <taxon>Neopterygii</taxon>
        <taxon>Teleostei</taxon>
        <taxon>Anguilliformes</taxon>
        <taxon>Anguillidae</taxon>
        <taxon>Anguilla</taxon>
    </lineage>
</organism>
<evidence type="ECO:0000313" key="1">
    <source>
        <dbReference type="EMBL" id="JAH18534.1"/>
    </source>
</evidence>
<protein>
    <submittedName>
        <fullName evidence="1">Uncharacterized protein</fullName>
    </submittedName>
</protein>
<reference evidence="1" key="1">
    <citation type="submission" date="2014-11" db="EMBL/GenBank/DDBJ databases">
        <authorList>
            <person name="Amaro Gonzalez C."/>
        </authorList>
    </citation>
    <scope>NUCLEOTIDE SEQUENCE</scope>
</reference>
<reference evidence="1" key="2">
    <citation type="journal article" date="2015" name="Fish Shellfish Immunol.">
        <title>Early steps in the European eel (Anguilla anguilla)-Vibrio vulnificus interaction in the gills: Role of the RtxA13 toxin.</title>
        <authorList>
            <person name="Callol A."/>
            <person name="Pajuelo D."/>
            <person name="Ebbesson L."/>
            <person name="Teles M."/>
            <person name="MacKenzie S."/>
            <person name="Amaro C."/>
        </authorList>
    </citation>
    <scope>NUCLEOTIDE SEQUENCE</scope>
</reference>
<name>A0A0E9QNY5_ANGAN</name>
<dbReference type="AlphaFoldDB" id="A0A0E9QNY5"/>
<dbReference type="EMBL" id="GBXM01090043">
    <property type="protein sequence ID" value="JAH18534.1"/>
    <property type="molecule type" value="Transcribed_RNA"/>
</dbReference>
<accession>A0A0E9QNY5</accession>
<sequence>MPNVWRIGQNILGEVKNVCFAKYSKWWKIEFGRHYGLYEIICST</sequence>
<dbReference type="EMBL" id="GBXM01086819">
    <property type="protein sequence ID" value="JAH21758.1"/>
    <property type="molecule type" value="Transcribed_RNA"/>
</dbReference>